<organism evidence="2 3">
    <name type="scientific">Paspalum notatum var. saurae</name>
    <dbReference type="NCBI Taxonomy" id="547442"/>
    <lineage>
        <taxon>Eukaryota</taxon>
        <taxon>Viridiplantae</taxon>
        <taxon>Streptophyta</taxon>
        <taxon>Embryophyta</taxon>
        <taxon>Tracheophyta</taxon>
        <taxon>Spermatophyta</taxon>
        <taxon>Magnoliopsida</taxon>
        <taxon>Liliopsida</taxon>
        <taxon>Poales</taxon>
        <taxon>Poaceae</taxon>
        <taxon>PACMAD clade</taxon>
        <taxon>Panicoideae</taxon>
        <taxon>Andropogonodae</taxon>
        <taxon>Paspaleae</taxon>
        <taxon>Paspalinae</taxon>
        <taxon>Paspalum</taxon>
    </lineage>
</organism>
<accession>A0AAQ3SZ43</accession>
<reference evidence="2 3" key="1">
    <citation type="submission" date="2024-02" db="EMBL/GenBank/DDBJ databases">
        <title>High-quality chromosome-scale genome assembly of Pensacola bahiagrass (Paspalum notatum Flugge var. saurae).</title>
        <authorList>
            <person name="Vega J.M."/>
            <person name="Podio M."/>
            <person name="Orjuela J."/>
            <person name="Siena L.A."/>
            <person name="Pessino S.C."/>
            <person name="Combes M.C."/>
            <person name="Mariac C."/>
            <person name="Albertini E."/>
            <person name="Pupilli F."/>
            <person name="Ortiz J.P.A."/>
            <person name="Leblanc O."/>
        </authorList>
    </citation>
    <scope>NUCLEOTIDE SEQUENCE [LARGE SCALE GENOMIC DNA]</scope>
    <source>
        <strain evidence="2">R1</strain>
        <tissue evidence="2">Leaf</tissue>
    </source>
</reference>
<feature type="compositionally biased region" description="Polar residues" evidence="1">
    <location>
        <begin position="1"/>
        <end position="15"/>
    </location>
</feature>
<evidence type="ECO:0000313" key="3">
    <source>
        <dbReference type="Proteomes" id="UP001341281"/>
    </source>
</evidence>
<proteinExistence type="predicted"/>
<dbReference type="AlphaFoldDB" id="A0AAQ3SZ43"/>
<keyword evidence="3" id="KW-1185">Reference proteome</keyword>
<evidence type="ECO:0000256" key="1">
    <source>
        <dbReference type="SAM" id="MobiDB-lite"/>
    </source>
</evidence>
<evidence type="ECO:0000313" key="2">
    <source>
        <dbReference type="EMBL" id="WVZ63097.1"/>
    </source>
</evidence>
<name>A0AAQ3SZ43_PASNO</name>
<feature type="region of interest" description="Disordered" evidence="1">
    <location>
        <begin position="1"/>
        <end position="26"/>
    </location>
</feature>
<dbReference type="Proteomes" id="UP001341281">
    <property type="component" value="Chromosome 03"/>
</dbReference>
<gene>
    <name evidence="2" type="ORF">U9M48_012762</name>
</gene>
<sequence length="151" mass="17109">MVNTRNGQHSGSESHVNGAPPPPELATLVVQQAELIRLLAEERQGRGQLQPRELRNRDHGIEEQTQEQPLIEEPKTRSRTRSQKSTRIPHLTSHPKKLTLARKVWSSSFVPVLAEGPVIIRSKKRVELANEVTSVGMMLLYFCKSFGYHEL</sequence>
<feature type="region of interest" description="Disordered" evidence="1">
    <location>
        <begin position="41"/>
        <end position="93"/>
    </location>
</feature>
<protein>
    <submittedName>
        <fullName evidence="2">Uncharacterized protein</fullName>
    </submittedName>
</protein>
<feature type="compositionally biased region" description="Basic and acidic residues" evidence="1">
    <location>
        <begin position="52"/>
        <end position="62"/>
    </location>
</feature>
<dbReference type="EMBL" id="CP144747">
    <property type="protein sequence ID" value="WVZ63097.1"/>
    <property type="molecule type" value="Genomic_DNA"/>
</dbReference>